<reference evidence="3" key="1">
    <citation type="submission" date="2014-03" db="EMBL/GenBank/DDBJ databases">
        <authorList>
            <person name="Aksoy S."/>
            <person name="Warren W."/>
            <person name="Wilson R.K."/>
        </authorList>
    </citation>
    <scope>NUCLEOTIDE SEQUENCE [LARGE SCALE GENOMIC DNA]</scope>
    <source>
        <strain evidence="3">IAEA</strain>
    </source>
</reference>
<evidence type="ECO:0000256" key="1">
    <source>
        <dbReference type="SAM" id="MobiDB-lite"/>
    </source>
</evidence>
<dbReference type="STRING" id="37001.A0A1A9W4R3"/>
<sequence length="166" mass="18760">MKGQFFKQILSILINAILTNNQLSRKSSSQPFAAPKPKQPAQNSANSNDSRTKVLPVKIRRRSKIRPSDINEEKKHQQLQLPVEKEGTIPNGKQQTMNEPLQRDYVTEIAEVPVAPFVTKSNPRSPISPAYLNEIHRQFLNPISYLGGPQLQPRNRNSIESILSLD</sequence>
<name>A0A1A9W4R3_9MUSC</name>
<proteinExistence type="predicted"/>
<protein>
    <submittedName>
        <fullName evidence="2">Uncharacterized protein</fullName>
    </submittedName>
</protein>
<dbReference type="VEuPathDB" id="VectorBase:GBRI006295"/>
<dbReference type="AlphaFoldDB" id="A0A1A9W4R3"/>
<feature type="compositionally biased region" description="Basic and acidic residues" evidence="1">
    <location>
        <begin position="66"/>
        <end position="76"/>
    </location>
</feature>
<reference evidence="2" key="2">
    <citation type="submission" date="2020-05" db="UniProtKB">
        <authorList>
            <consortium name="EnsemblMetazoa"/>
        </authorList>
    </citation>
    <scope>IDENTIFICATION</scope>
    <source>
        <strain evidence="2">IAEA</strain>
    </source>
</reference>
<accession>A0A1A9W4R3</accession>
<evidence type="ECO:0000313" key="2">
    <source>
        <dbReference type="EnsemblMetazoa" id="GBRI006295-PA"/>
    </source>
</evidence>
<dbReference type="Proteomes" id="UP000091820">
    <property type="component" value="Unassembled WGS sequence"/>
</dbReference>
<keyword evidence="3" id="KW-1185">Reference proteome</keyword>
<evidence type="ECO:0000313" key="3">
    <source>
        <dbReference type="Proteomes" id="UP000091820"/>
    </source>
</evidence>
<feature type="region of interest" description="Disordered" evidence="1">
    <location>
        <begin position="24"/>
        <end position="99"/>
    </location>
</feature>
<organism evidence="2 3">
    <name type="scientific">Glossina brevipalpis</name>
    <dbReference type="NCBI Taxonomy" id="37001"/>
    <lineage>
        <taxon>Eukaryota</taxon>
        <taxon>Metazoa</taxon>
        <taxon>Ecdysozoa</taxon>
        <taxon>Arthropoda</taxon>
        <taxon>Hexapoda</taxon>
        <taxon>Insecta</taxon>
        <taxon>Pterygota</taxon>
        <taxon>Neoptera</taxon>
        <taxon>Endopterygota</taxon>
        <taxon>Diptera</taxon>
        <taxon>Brachycera</taxon>
        <taxon>Muscomorpha</taxon>
        <taxon>Hippoboscoidea</taxon>
        <taxon>Glossinidae</taxon>
        <taxon>Glossina</taxon>
    </lineage>
</organism>
<feature type="compositionally biased region" description="Low complexity" evidence="1">
    <location>
        <begin position="30"/>
        <end position="42"/>
    </location>
</feature>
<dbReference type="EnsemblMetazoa" id="GBRI006295-RA">
    <property type="protein sequence ID" value="GBRI006295-PA"/>
    <property type="gene ID" value="GBRI006295"/>
</dbReference>